<comment type="caution">
    <text evidence="3">The sequence shown here is derived from an EMBL/GenBank/DDBJ whole genome shotgun (WGS) entry which is preliminary data.</text>
</comment>
<keyword evidence="4" id="KW-1185">Reference proteome</keyword>
<evidence type="ECO:0000256" key="2">
    <source>
        <dbReference type="SAM" id="Phobius"/>
    </source>
</evidence>
<keyword evidence="2" id="KW-1133">Transmembrane helix</keyword>
<proteinExistence type="predicted"/>
<gene>
    <name evidence="3" type="primary">A07p019820.1_BraROA</name>
    <name evidence="3" type="ORF">IGI04_026888</name>
</gene>
<reference evidence="3 4" key="1">
    <citation type="submission" date="2021-03" db="EMBL/GenBank/DDBJ databases">
        <authorList>
            <person name="King G.J."/>
            <person name="Bancroft I."/>
            <person name="Baten A."/>
            <person name="Bloomfield J."/>
            <person name="Borpatragohain P."/>
            <person name="He Z."/>
            <person name="Irish N."/>
            <person name="Irwin J."/>
            <person name="Liu K."/>
            <person name="Mauleon R.P."/>
            <person name="Moore J."/>
            <person name="Morris R."/>
            <person name="Ostergaard L."/>
            <person name="Wang B."/>
            <person name="Wells R."/>
        </authorList>
    </citation>
    <scope>NUCLEOTIDE SEQUENCE [LARGE SCALE GENOMIC DNA]</scope>
    <source>
        <strain evidence="3">R-o-18</strain>
        <tissue evidence="3">Leaf</tissue>
    </source>
</reference>
<evidence type="ECO:0000313" key="3">
    <source>
        <dbReference type="EMBL" id="KAG5379046.1"/>
    </source>
</evidence>
<accession>A0ABQ7KZW1</accession>
<keyword evidence="2" id="KW-0812">Transmembrane</keyword>
<organism evidence="3 4">
    <name type="scientific">Brassica rapa subsp. trilocularis</name>
    <dbReference type="NCBI Taxonomy" id="1813537"/>
    <lineage>
        <taxon>Eukaryota</taxon>
        <taxon>Viridiplantae</taxon>
        <taxon>Streptophyta</taxon>
        <taxon>Embryophyta</taxon>
        <taxon>Tracheophyta</taxon>
        <taxon>Spermatophyta</taxon>
        <taxon>Magnoliopsida</taxon>
        <taxon>eudicotyledons</taxon>
        <taxon>Gunneridae</taxon>
        <taxon>Pentapetalae</taxon>
        <taxon>rosids</taxon>
        <taxon>malvids</taxon>
        <taxon>Brassicales</taxon>
        <taxon>Brassicaceae</taxon>
        <taxon>Brassiceae</taxon>
        <taxon>Brassica</taxon>
    </lineage>
</organism>
<keyword evidence="2" id="KW-0472">Membrane</keyword>
<feature type="transmembrane region" description="Helical" evidence="2">
    <location>
        <begin position="117"/>
        <end position="141"/>
    </location>
</feature>
<dbReference type="EMBL" id="JADBGQ010000009">
    <property type="protein sequence ID" value="KAG5379046.1"/>
    <property type="molecule type" value="Genomic_DNA"/>
</dbReference>
<evidence type="ECO:0000256" key="1">
    <source>
        <dbReference type="SAM" id="MobiDB-lite"/>
    </source>
</evidence>
<evidence type="ECO:0000313" key="4">
    <source>
        <dbReference type="Proteomes" id="UP000823674"/>
    </source>
</evidence>
<sequence length="146" mass="16718">MMKRSEFGEEASSLSRSPSSHMQTSWYHYSLFPRDSSSSSSYFSNGLCSSEDGSSHFASHPFDRNLKMKHYNSSVDLLLLLLMSITSWDFVRASIVSTSEIRTKKTRLVTIVLESPLIFLLIKLHWFLIFIAMERVLVILVTTSQK</sequence>
<feature type="region of interest" description="Disordered" evidence="1">
    <location>
        <begin position="1"/>
        <end position="21"/>
    </location>
</feature>
<name>A0ABQ7KZW1_BRACM</name>
<dbReference type="Proteomes" id="UP000823674">
    <property type="component" value="Chromosome A07"/>
</dbReference>
<protein>
    <submittedName>
        <fullName evidence="3">Uncharacterized protein</fullName>
    </submittedName>
</protein>